<dbReference type="Proteomes" id="UP000499080">
    <property type="component" value="Unassembled WGS sequence"/>
</dbReference>
<organism evidence="1 2">
    <name type="scientific">Araneus ventricosus</name>
    <name type="common">Orbweaver spider</name>
    <name type="synonym">Epeira ventricosa</name>
    <dbReference type="NCBI Taxonomy" id="182803"/>
    <lineage>
        <taxon>Eukaryota</taxon>
        <taxon>Metazoa</taxon>
        <taxon>Ecdysozoa</taxon>
        <taxon>Arthropoda</taxon>
        <taxon>Chelicerata</taxon>
        <taxon>Arachnida</taxon>
        <taxon>Araneae</taxon>
        <taxon>Araneomorphae</taxon>
        <taxon>Entelegynae</taxon>
        <taxon>Araneoidea</taxon>
        <taxon>Araneidae</taxon>
        <taxon>Araneus</taxon>
    </lineage>
</organism>
<protein>
    <submittedName>
        <fullName evidence="1">Uncharacterized protein</fullName>
    </submittedName>
</protein>
<reference evidence="1 2" key="1">
    <citation type="journal article" date="2019" name="Sci. Rep.">
        <title>Orb-weaving spider Araneus ventricosus genome elucidates the spidroin gene catalogue.</title>
        <authorList>
            <person name="Kono N."/>
            <person name="Nakamura H."/>
            <person name="Ohtoshi R."/>
            <person name="Moran D.A.P."/>
            <person name="Shinohara A."/>
            <person name="Yoshida Y."/>
            <person name="Fujiwara M."/>
            <person name="Mori M."/>
            <person name="Tomita M."/>
            <person name="Arakawa K."/>
        </authorList>
    </citation>
    <scope>NUCLEOTIDE SEQUENCE [LARGE SCALE GENOMIC DNA]</scope>
</reference>
<dbReference type="AlphaFoldDB" id="A0A4Y2BQ67"/>
<sequence length="109" mass="12433">MILIVLSNILFQKCRIVSGSQRQQLSLPCGEVGEPLHYAISCPFTASFHLTKPIQDLETVWWNKVMNDKLSRIKTMNLVNFLLDNEFLLSPDPGSEQFLKLYPSSTHLP</sequence>
<keyword evidence="2" id="KW-1185">Reference proteome</keyword>
<proteinExistence type="predicted"/>
<gene>
    <name evidence="1" type="ORF">AVEN_153613_1</name>
</gene>
<dbReference type="EMBL" id="BGPR01000097">
    <property type="protein sequence ID" value="GBL93847.1"/>
    <property type="molecule type" value="Genomic_DNA"/>
</dbReference>
<comment type="caution">
    <text evidence="1">The sequence shown here is derived from an EMBL/GenBank/DDBJ whole genome shotgun (WGS) entry which is preliminary data.</text>
</comment>
<name>A0A4Y2BQ67_ARAVE</name>
<evidence type="ECO:0000313" key="1">
    <source>
        <dbReference type="EMBL" id="GBL93847.1"/>
    </source>
</evidence>
<evidence type="ECO:0000313" key="2">
    <source>
        <dbReference type="Proteomes" id="UP000499080"/>
    </source>
</evidence>
<accession>A0A4Y2BQ67</accession>